<feature type="signal peptide" evidence="3">
    <location>
        <begin position="1"/>
        <end position="22"/>
    </location>
</feature>
<dbReference type="PANTHER" id="PTHR43343">
    <property type="entry name" value="PEPTIDASE S12"/>
    <property type="match status" value="1"/>
</dbReference>
<evidence type="ECO:0000313" key="6">
    <source>
        <dbReference type="Proteomes" id="UP000650081"/>
    </source>
</evidence>
<evidence type="ECO:0000313" key="5">
    <source>
        <dbReference type="EMBL" id="MBC6993454.1"/>
    </source>
</evidence>
<evidence type="ECO:0000256" key="3">
    <source>
        <dbReference type="SAM" id="SignalP"/>
    </source>
</evidence>
<dbReference type="InterPro" id="IPR036034">
    <property type="entry name" value="PDZ_sf"/>
</dbReference>
<dbReference type="Pfam" id="PF13365">
    <property type="entry name" value="Trypsin_2"/>
    <property type="match status" value="1"/>
</dbReference>
<dbReference type="PROSITE" id="PS50106">
    <property type="entry name" value="PDZ"/>
    <property type="match status" value="1"/>
</dbReference>
<dbReference type="InterPro" id="IPR001940">
    <property type="entry name" value="Peptidase_S1C"/>
</dbReference>
<dbReference type="Pfam" id="PF13180">
    <property type="entry name" value="PDZ_2"/>
    <property type="match status" value="1"/>
</dbReference>
<gene>
    <name evidence="5" type="ORF">H9S92_04735</name>
</gene>
<dbReference type="PANTHER" id="PTHR43343:SF3">
    <property type="entry name" value="PROTEASE DO-LIKE 8, CHLOROPLASTIC"/>
    <property type="match status" value="1"/>
</dbReference>
<dbReference type="InterPro" id="IPR051201">
    <property type="entry name" value="Chloro_Bact_Ser_Proteases"/>
</dbReference>
<keyword evidence="2" id="KW-0378">Hydrolase</keyword>
<dbReference type="GO" id="GO:0004252">
    <property type="term" value="F:serine-type endopeptidase activity"/>
    <property type="evidence" value="ECO:0007669"/>
    <property type="project" value="InterPro"/>
</dbReference>
<dbReference type="Gene3D" id="2.30.42.10">
    <property type="match status" value="1"/>
</dbReference>
<dbReference type="EMBL" id="JACSIT010000067">
    <property type="protein sequence ID" value="MBC6993454.1"/>
    <property type="molecule type" value="Genomic_DNA"/>
</dbReference>
<feature type="domain" description="PDZ" evidence="4">
    <location>
        <begin position="256"/>
        <end position="330"/>
    </location>
</feature>
<dbReference type="SUPFAM" id="SSF50156">
    <property type="entry name" value="PDZ domain-like"/>
    <property type="match status" value="1"/>
</dbReference>
<dbReference type="InterPro" id="IPR001478">
    <property type="entry name" value="PDZ"/>
</dbReference>
<accession>A0A923PLF3</accession>
<dbReference type="Proteomes" id="UP000650081">
    <property type="component" value="Unassembled WGS sequence"/>
</dbReference>
<dbReference type="SUPFAM" id="SSF50494">
    <property type="entry name" value="Trypsin-like serine proteases"/>
    <property type="match status" value="1"/>
</dbReference>
<sequence>MKSYNLLILFTCCLLSALSALALQRLLLAPAAAPTSAHAAQETTSPLNRTTATDFITAAERVTPAVVFLRCYAGRHQIGRSTTGSGVVIDPSGLIATNRHVVHGAKSIRVLLGDKREYDAVVIGEDESTDLALLQIVEEVELPSVAFGNSDSLRVGEWVLAIGNPFSLNSTVTAGIVSAKGRSIDVLEPEDRIESFIQTDAAINPGNSGGPLINTHGKLVGINTAILTNSGRHEGFAFAIPGNLVLRVLNDLRAFGEVRRAVLGLYIQSLNDAQAKKLGMGQAEGVLITGVKPGGSAEAAGLKAGDVLLALNEVPINSAPSMQEALSRFRPGQKIRITFYRAGQRQSVLALLLDKANGVPKLVNAVEE</sequence>
<evidence type="ECO:0000256" key="2">
    <source>
        <dbReference type="ARBA" id="ARBA00022801"/>
    </source>
</evidence>
<dbReference type="GO" id="GO:0006508">
    <property type="term" value="P:proteolysis"/>
    <property type="evidence" value="ECO:0007669"/>
    <property type="project" value="UniProtKB-KW"/>
</dbReference>
<dbReference type="Gene3D" id="2.40.10.120">
    <property type="match status" value="1"/>
</dbReference>
<keyword evidence="6" id="KW-1185">Reference proteome</keyword>
<organism evidence="5 6">
    <name type="scientific">Neolewinella lacunae</name>
    <dbReference type="NCBI Taxonomy" id="1517758"/>
    <lineage>
        <taxon>Bacteria</taxon>
        <taxon>Pseudomonadati</taxon>
        <taxon>Bacteroidota</taxon>
        <taxon>Saprospiria</taxon>
        <taxon>Saprospirales</taxon>
        <taxon>Lewinellaceae</taxon>
        <taxon>Neolewinella</taxon>
    </lineage>
</organism>
<protein>
    <submittedName>
        <fullName evidence="5">Trypsin-like peptidase domain-containing protein</fullName>
    </submittedName>
</protein>
<dbReference type="PRINTS" id="PR00834">
    <property type="entry name" value="PROTEASES2C"/>
</dbReference>
<dbReference type="RefSeq" id="WP_187465562.1">
    <property type="nucleotide sequence ID" value="NZ_JACSIT010000067.1"/>
</dbReference>
<evidence type="ECO:0000256" key="1">
    <source>
        <dbReference type="ARBA" id="ARBA00022670"/>
    </source>
</evidence>
<reference evidence="5" key="1">
    <citation type="submission" date="2020-08" db="EMBL/GenBank/DDBJ databases">
        <title>Lewinella bacteria from marine environments.</title>
        <authorList>
            <person name="Zhong Y."/>
        </authorList>
    </citation>
    <scope>NUCLEOTIDE SEQUENCE</scope>
    <source>
        <strain evidence="5">KCTC 42187</strain>
    </source>
</reference>
<dbReference type="AlphaFoldDB" id="A0A923PLF3"/>
<evidence type="ECO:0000259" key="4">
    <source>
        <dbReference type="PROSITE" id="PS50106"/>
    </source>
</evidence>
<dbReference type="SMART" id="SM00228">
    <property type="entry name" value="PDZ"/>
    <property type="match status" value="1"/>
</dbReference>
<dbReference type="InterPro" id="IPR009003">
    <property type="entry name" value="Peptidase_S1_PA"/>
</dbReference>
<keyword evidence="1" id="KW-0645">Protease</keyword>
<feature type="chain" id="PRO_5036928285" evidence="3">
    <location>
        <begin position="23"/>
        <end position="368"/>
    </location>
</feature>
<proteinExistence type="predicted"/>
<comment type="caution">
    <text evidence="5">The sequence shown here is derived from an EMBL/GenBank/DDBJ whole genome shotgun (WGS) entry which is preliminary data.</text>
</comment>
<name>A0A923PLF3_9BACT</name>
<keyword evidence="3" id="KW-0732">Signal</keyword>